<dbReference type="GeneID" id="80889067"/>
<organism evidence="3 4">
    <name type="scientific">Akanthomyces muscarius</name>
    <name type="common">Entomopathogenic fungus</name>
    <name type="synonym">Lecanicillium muscarium</name>
    <dbReference type="NCBI Taxonomy" id="2231603"/>
    <lineage>
        <taxon>Eukaryota</taxon>
        <taxon>Fungi</taxon>
        <taxon>Dikarya</taxon>
        <taxon>Ascomycota</taxon>
        <taxon>Pezizomycotina</taxon>
        <taxon>Sordariomycetes</taxon>
        <taxon>Hypocreomycetidae</taxon>
        <taxon>Hypocreales</taxon>
        <taxon>Cordycipitaceae</taxon>
        <taxon>Akanthomyces</taxon>
    </lineage>
</organism>
<dbReference type="Proteomes" id="UP001144673">
    <property type="component" value="Chromosome 3"/>
</dbReference>
<keyword evidence="2" id="KW-0732">Signal</keyword>
<feature type="chain" id="PRO_5040933237" evidence="2">
    <location>
        <begin position="20"/>
        <end position="186"/>
    </location>
</feature>
<feature type="region of interest" description="Disordered" evidence="1">
    <location>
        <begin position="146"/>
        <end position="186"/>
    </location>
</feature>
<evidence type="ECO:0000256" key="2">
    <source>
        <dbReference type="SAM" id="SignalP"/>
    </source>
</evidence>
<dbReference type="RefSeq" id="XP_056050327.1">
    <property type="nucleotide sequence ID" value="XM_056193271.1"/>
</dbReference>
<dbReference type="AlphaFoldDB" id="A0A9W8Q7R2"/>
<accession>A0A9W8Q7R2</accession>
<dbReference type="EMBL" id="JAJHUN010000010">
    <property type="protein sequence ID" value="KAJ4147386.1"/>
    <property type="molecule type" value="Genomic_DNA"/>
</dbReference>
<feature type="signal peptide" evidence="2">
    <location>
        <begin position="1"/>
        <end position="19"/>
    </location>
</feature>
<evidence type="ECO:0000313" key="3">
    <source>
        <dbReference type="EMBL" id="KAJ4147386.1"/>
    </source>
</evidence>
<reference evidence="3" key="1">
    <citation type="journal article" date="2023" name="Access Microbiol">
        <title>De-novo genome assembly for Akanthomyces muscarius, a biocontrol agent of insect agricultural pests.</title>
        <authorList>
            <person name="Erdos Z."/>
            <person name="Studholme D.J."/>
            <person name="Raymond B."/>
            <person name="Sharma M."/>
        </authorList>
    </citation>
    <scope>NUCLEOTIDE SEQUENCE</scope>
    <source>
        <strain evidence="3">Ve6</strain>
    </source>
</reference>
<evidence type="ECO:0000256" key="1">
    <source>
        <dbReference type="SAM" id="MobiDB-lite"/>
    </source>
</evidence>
<keyword evidence="4" id="KW-1185">Reference proteome</keyword>
<proteinExistence type="predicted"/>
<comment type="caution">
    <text evidence="3">The sequence shown here is derived from an EMBL/GenBank/DDBJ whole genome shotgun (WGS) entry which is preliminary data.</text>
</comment>
<protein>
    <submittedName>
        <fullName evidence="3">Uncharacterized protein</fullName>
    </submittedName>
</protein>
<evidence type="ECO:0000313" key="4">
    <source>
        <dbReference type="Proteomes" id="UP001144673"/>
    </source>
</evidence>
<gene>
    <name evidence="3" type="ORF">LMH87_001908</name>
</gene>
<sequence>MKLLALTSGILALASGTEACIRVHAYLHNDPVVGDGMKIQIYEGHRRICNTGAHKYLASDQTKWNVKCEGDNFEVELTDDGKKGTVRKHSIDYKTDLDAKETKHKVECTYKTGQNERCAGYTSWTETTLVDKGGDCDEEFSMKNCGSPECDLTEKDKTPAKPVKPKQGLKEPKQGTPKGERRHRRF</sequence>
<name>A0A9W8Q7R2_AKAMU</name>
<dbReference type="KEGG" id="amus:LMH87_001908"/>